<dbReference type="CDD" id="cd00570">
    <property type="entry name" value="GST_N_family"/>
    <property type="match status" value="1"/>
</dbReference>
<accession>A0A6P1BMU2</accession>
<proteinExistence type="predicted"/>
<dbReference type="EMBL" id="VKHP01000109">
    <property type="protein sequence ID" value="NEU98902.1"/>
    <property type="molecule type" value="Genomic_DNA"/>
</dbReference>
<dbReference type="Pfam" id="PF13417">
    <property type="entry name" value="GST_N_3"/>
    <property type="match status" value="1"/>
</dbReference>
<keyword evidence="2" id="KW-0808">Transferase</keyword>
<dbReference type="SUPFAM" id="SSF47616">
    <property type="entry name" value="GST C-terminal domain-like"/>
    <property type="match status" value="1"/>
</dbReference>
<sequence length="358" mass="40847">MRKNSRSAQNERTQECVFGSIVMTEGRYRLIGSTASPYAIKLRALMRYRRIPHDWVIMTKALREATAHLKPMLIPVLQYPDGSYRGETTTLAYDLEARHQARSVVPEDRAVAFVCDLLEDLADEWAVKPLFLYRWWDPEDQAYVSRWAGEEWSTSDAKAGSREEIEEFRQRQISRMVILGATDENRPLLEESYRRTLAAFEPHVGMANYLFGTRPSLADFAWFGQLSEMATDPSPMRIMRDRAPFTDHWVRRLDDASGVEGNWYPREQALGGFAEALLRIAGELYLPFLAANADAFAKGLERLEINVWGLPYALAPFKYQVKCLQQLRAKFAALDAGDRAALKPLLERTGCWAILEGG</sequence>
<dbReference type="InterPro" id="IPR004045">
    <property type="entry name" value="Glutathione_S-Trfase_N"/>
</dbReference>
<dbReference type="SUPFAM" id="SSF52833">
    <property type="entry name" value="Thioredoxin-like"/>
    <property type="match status" value="1"/>
</dbReference>
<dbReference type="GO" id="GO:0016740">
    <property type="term" value="F:transferase activity"/>
    <property type="evidence" value="ECO:0007669"/>
    <property type="project" value="UniProtKB-KW"/>
</dbReference>
<name>A0A6P1BMU2_9BRAD</name>
<dbReference type="AlphaFoldDB" id="A0A6P1BMU2"/>
<dbReference type="InterPro" id="IPR036249">
    <property type="entry name" value="Thioredoxin-like_sf"/>
</dbReference>
<dbReference type="Proteomes" id="UP000468531">
    <property type="component" value="Unassembled WGS sequence"/>
</dbReference>
<reference evidence="2 3" key="1">
    <citation type="journal article" date="2020" name="Arch. Microbiol.">
        <title>Bradyrhizobium uaiense sp. nov., a new highly efficient cowpea symbiont.</title>
        <authorList>
            <person name="Cabral Michel D."/>
            <person name="Azarias Guimaraes A."/>
            <person name="Martins da Costa E."/>
            <person name="Soares de Carvalho T."/>
            <person name="Balsanelli E."/>
            <person name="Willems A."/>
            <person name="Maltempi de Souza E."/>
            <person name="de Souza Moreira F.M."/>
        </authorList>
    </citation>
    <scope>NUCLEOTIDE SEQUENCE [LARGE SCALE GENOMIC DNA]</scope>
    <source>
        <strain evidence="2 3">UFLA 03-164</strain>
    </source>
</reference>
<evidence type="ECO:0000313" key="3">
    <source>
        <dbReference type="Proteomes" id="UP000468531"/>
    </source>
</evidence>
<evidence type="ECO:0000313" key="2">
    <source>
        <dbReference type="EMBL" id="NEU98902.1"/>
    </source>
</evidence>
<dbReference type="InterPro" id="IPR036282">
    <property type="entry name" value="Glutathione-S-Trfase_C_sf"/>
</dbReference>
<dbReference type="Gene3D" id="3.40.30.10">
    <property type="entry name" value="Glutaredoxin"/>
    <property type="match status" value="1"/>
</dbReference>
<comment type="caution">
    <text evidence="2">The sequence shown here is derived from an EMBL/GenBank/DDBJ whole genome shotgun (WGS) entry which is preliminary data.</text>
</comment>
<dbReference type="Gene3D" id="1.20.1050.10">
    <property type="match status" value="1"/>
</dbReference>
<organism evidence="2 3">
    <name type="scientific">Bradyrhizobium uaiense</name>
    <dbReference type="NCBI Taxonomy" id="2594946"/>
    <lineage>
        <taxon>Bacteria</taxon>
        <taxon>Pseudomonadati</taxon>
        <taxon>Pseudomonadota</taxon>
        <taxon>Alphaproteobacteria</taxon>
        <taxon>Hyphomicrobiales</taxon>
        <taxon>Nitrobacteraceae</taxon>
        <taxon>Bradyrhizobium</taxon>
    </lineage>
</organism>
<feature type="domain" description="GST N-terminal" evidence="1">
    <location>
        <begin position="30"/>
        <end position="101"/>
    </location>
</feature>
<evidence type="ECO:0000259" key="1">
    <source>
        <dbReference type="Pfam" id="PF13417"/>
    </source>
</evidence>
<keyword evidence="3" id="KW-1185">Reference proteome</keyword>
<gene>
    <name evidence="2" type="ORF">FNJ47_24520</name>
</gene>
<protein>
    <submittedName>
        <fullName evidence="2">Glutathione S-transferase</fullName>
    </submittedName>
</protein>